<organism evidence="1">
    <name type="scientific">Albugo laibachii Nc14</name>
    <dbReference type="NCBI Taxonomy" id="890382"/>
    <lineage>
        <taxon>Eukaryota</taxon>
        <taxon>Sar</taxon>
        <taxon>Stramenopiles</taxon>
        <taxon>Oomycota</taxon>
        <taxon>Peronosporomycetes</taxon>
        <taxon>Albuginales</taxon>
        <taxon>Albuginaceae</taxon>
        <taxon>Albugo</taxon>
    </lineage>
</organism>
<proteinExistence type="predicted"/>
<evidence type="ECO:0000313" key="1">
    <source>
        <dbReference type="EMBL" id="CCA22860.1"/>
    </source>
</evidence>
<reference evidence="1" key="2">
    <citation type="submission" date="2011-02" db="EMBL/GenBank/DDBJ databases">
        <authorList>
            <person name="MacLean D."/>
        </authorList>
    </citation>
    <scope>NUCLEOTIDE SEQUENCE</scope>
</reference>
<dbReference type="HOGENOM" id="CLU_1470745_0_0_1"/>
<protein>
    <submittedName>
        <fullName evidence="1">AlNc14C171G7994 protein</fullName>
    </submittedName>
</protein>
<dbReference type="EMBL" id="FR824216">
    <property type="protein sequence ID" value="CCA22860.1"/>
    <property type="molecule type" value="Genomic_DNA"/>
</dbReference>
<gene>
    <name evidence="1" type="primary">AlNc14C171G7994</name>
    <name evidence="1" type="ORF">ALNC14_090030</name>
</gene>
<dbReference type="AlphaFoldDB" id="F0WNG9"/>
<reference evidence="1" key="1">
    <citation type="journal article" date="2011" name="PLoS Biol.">
        <title>Gene gain and loss during evolution of obligate parasitism in the white rust pathogen of Arabidopsis thaliana.</title>
        <authorList>
            <person name="Kemen E."/>
            <person name="Gardiner A."/>
            <person name="Schultz-Larsen T."/>
            <person name="Kemen A.C."/>
            <person name="Balmuth A.L."/>
            <person name="Robert-Seilaniantz A."/>
            <person name="Bailey K."/>
            <person name="Holub E."/>
            <person name="Studholme D.J."/>
            <person name="Maclean D."/>
            <person name="Jones J.D."/>
        </authorList>
    </citation>
    <scope>NUCLEOTIDE SEQUENCE</scope>
</reference>
<sequence length="184" mass="20933">MHANPASKINQYLCCPSLEHALVLWTQPLRAAADAGRHVGDDSREGEENAKDSRVRCCYVSNTNLERMVLSDGWLQKLQEQHGLKSRHLYLCSQIGGKFLHETKDYAFKSALPKYFSEANDIQATIDRFFFGVQGPQRESKRKQIYYWIKQRPHIDKCTQHAALAQQKRVQPIGLGTTLSSAAE</sequence>
<accession>F0WNG9</accession>
<name>F0WNG9_9STRA</name>